<organism evidence="2 3">
    <name type="scientific">Fusarium irregulare</name>
    <dbReference type="NCBI Taxonomy" id="2494466"/>
    <lineage>
        <taxon>Eukaryota</taxon>
        <taxon>Fungi</taxon>
        <taxon>Dikarya</taxon>
        <taxon>Ascomycota</taxon>
        <taxon>Pezizomycotina</taxon>
        <taxon>Sordariomycetes</taxon>
        <taxon>Hypocreomycetidae</taxon>
        <taxon>Hypocreales</taxon>
        <taxon>Nectriaceae</taxon>
        <taxon>Fusarium</taxon>
        <taxon>Fusarium incarnatum-equiseti species complex</taxon>
    </lineage>
</organism>
<evidence type="ECO:0000313" key="2">
    <source>
        <dbReference type="EMBL" id="KAJ4015385.1"/>
    </source>
</evidence>
<accession>A0A9W8PSM8</accession>
<dbReference type="Proteomes" id="UP001152130">
    <property type="component" value="Unassembled WGS sequence"/>
</dbReference>
<keyword evidence="3" id="KW-1185">Reference proteome</keyword>
<reference evidence="2" key="1">
    <citation type="submission" date="2022-10" db="EMBL/GenBank/DDBJ databases">
        <title>Fusarium specimens isolated from Avocado Roots.</title>
        <authorList>
            <person name="Stajich J."/>
            <person name="Roper C."/>
            <person name="Heimlech-Rivalta G."/>
        </authorList>
    </citation>
    <scope>NUCLEOTIDE SEQUENCE</scope>
    <source>
        <strain evidence="2">CF00143</strain>
    </source>
</reference>
<evidence type="ECO:0000256" key="1">
    <source>
        <dbReference type="SAM" id="MobiDB-lite"/>
    </source>
</evidence>
<protein>
    <submittedName>
        <fullName evidence="2">Uncharacterized protein</fullName>
    </submittedName>
</protein>
<comment type="caution">
    <text evidence="2">The sequence shown here is derived from an EMBL/GenBank/DDBJ whole genome shotgun (WGS) entry which is preliminary data.</text>
</comment>
<gene>
    <name evidence="2" type="ORF">NW766_005725</name>
</gene>
<feature type="region of interest" description="Disordered" evidence="1">
    <location>
        <begin position="1"/>
        <end position="23"/>
    </location>
</feature>
<dbReference type="Gene3D" id="3.80.10.10">
    <property type="entry name" value="Ribonuclease Inhibitor"/>
    <property type="match status" value="1"/>
</dbReference>
<evidence type="ECO:0000313" key="3">
    <source>
        <dbReference type="Proteomes" id="UP001152130"/>
    </source>
</evidence>
<proteinExistence type="predicted"/>
<dbReference type="AlphaFoldDB" id="A0A9W8PSM8"/>
<dbReference type="EMBL" id="JAPDHF010000007">
    <property type="protein sequence ID" value="KAJ4015385.1"/>
    <property type="molecule type" value="Genomic_DNA"/>
</dbReference>
<dbReference type="InterPro" id="IPR032675">
    <property type="entry name" value="LRR_dom_sf"/>
</dbReference>
<dbReference type="OrthoDB" id="550575at2759"/>
<sequence>MPPVRTAKVNSAADAPAPGLETPKKRLLKPVTKGLKTATFNWSTKEWDGLYHRSIGTATRNIHFGHRFVLTDEHIEDIAVLARPVREKITQLSFRYSDVSYDAKNDARAVTNQGALRLTKILPNLKVLKLQGTAEITDDGIAAFLKNLRSLQILGVTGTIGMSEKPSGKLFDEFLQHPEWAPDLRSLAIKDNESDKVFMKSMREMSRSRPSLIVSLVSRSEEKKWGDWELTSTTKDFSNGRKMSTR</sequence>
<name>A0A9W8PSM8_9HYPO</name>
<dbReference type="SUPFAM" id="SSF52047">
    <property type="entry name" value="RNI-like"/>
    <property type="match status" value="1"/>
</dbReference>